<dbReference type="Proteomes" id="UP000585474">
    <property type="component" value="Unassembled WGS sequence"/>
</dbReference>
<feature type="transmembrane region" description="Helical" evidence="3">
    <location>
        <begin position="141"/>
        <end position="161"/>
    </location>
</feature>
<evidence type="ECO:0000259" key="4">
    <source>
        <dbReference type="PROSITE" id="PS50089"/>
    </source>
</evidence>
<dbReference type="PROSITE" id="PS50089">
    <property type="entry name" value="ZF_RING_2"/>
    <property type="match status" value="1"/>
</dbReference>
<dbReference type="PANTHER" id="PTHR46225">
    <property type="entry name" value="C3H4 TYPE ZINC FINGER PROTEIN"/>
    <property type="match status" value="1"/>
</dbReference>
<accession>A0A7J0GLY3</accession>
<keyword evidence="3" id="KW-1133">Transmembrane helix</keyword>
<dbReference type="GO" id="GO:0008270">
    <property type="term" value="F:zinc ion binding"/>
    <property type="evidence" value="ECO:0007669"/>
    <property type="project" value="UniProtKB-KW"/>
</dbReference>
<evidence type="ECO:0000313" key="5">
    <source>
        <dbReference type="EMBL" id="GFZ11813.1"/>
    </source>
</evidence>
<dbReference type="PANTHER" id="PTHR46225:SF19">
    <property type="entry name" value="RING-TYPE DOMAIN-CONTAINING PROTEIN"/>
    <property type="match status" value="1"/>
</dbReference>
<dbReference type="InterPro" id="IPR013083">
    <property type="entry name" value="Znf_RING/FYVE/PHD"/>
</dbReference>
<evidence type="ECO:0000256" key="3">
    <source>
        <dbReference type="SAM" id="Phobius"/>
    </source>
</evidence>
<feature type="compositionally biased region" description="Basic and acidic residues" evidence="2">
    <location>
        <begin position="8"/>
        <end position="34"/>
    </location>
</feature>
<protein>
    <submittedName>
        <fullName evidence="5">RING/U-box superfamily protein</fullName>
    </submittedName>
</protein>
<feature type="domain" description="RING-type" evidence="4">
    <location>
        <begin position="360"/>
        <end position="409"/>
    </location>
</feature>
<evidence type="ECO:0000313" key="6">
    <source>
        <dbReference type="Proteomes" id="UP000585474"/>
    </source>
</evidence>
<dbReference type="AlphaFoldDB" id="A0A7J0GLY3"/>
<sequence>MEVALSEIRSEIDPDSHPLLMERVDSHNDREHIIDIAGSSNTHSSSSHDHHLSGGDPPQPEDRPSISTRAPTYQTSLSSSNRVNSRNSLFLRRGDGYAHRGRSPLNSGIWISVELVITVAQIIASIVVLSLSRHEHPQTPLFAWVVGYASGCVATLPILYWRYRNQGTEQDSFQSRQGSSQSNPSPEPASYAAFSIAQASEGESRRTGGSASRNSVMSQNLTLRLSSLVDHFKMALDCFFAVWFVVGNIWIFGGHSSPSDAPILYRLCLVFLTFSCIGYAMPFILCATICCCLPCIISILGFRDDLSQTKGATLESINALPVYEFKLSKNGDDQEINSVVDGGVVGCRNRKGACHIGRGCSKLEKSRDSDIMFFSLEKDELRELPCCHFFHVECVDKWLKINASCPLCKYEVGESNGSSPSVTNSSPHHSGRRNGNGSAEGIYGTTMF</sequence>
<dbReference type="Pfam" id="PF13639">
    <property type="entry name" value="zf-RING_2"/>
    <property type="match status" value="1"/>
</dbReference>
<dbReference type="EMBL" id="BJWL01000023">
    <property type="protein sequence ID" value="GFZ11813.1"/>
    <property type="molecule type" value="Genomic_DNA"/>
</dbReference>
<evidence type="ECO:0000256" key="2">
    <source>
        <dbReference type="SAM" id="MobiDB-lite"/>
    </source>
</evidence>
<feature type="region of interest" description="Disordered" evidence="2">
    <location>
        <begin position="1"/>
        <end position="81"/>
    </location>
</feature>
<organism evidence="5 6">
    <name type="scientific">Actinidia rufa</name>
    <dbReference type="NCBI Taxonomy" id="165716"/>
    <lineage>
        <taxon>Eukaryota</taxon>
        <taxon>Viridiplantae</taxon>
        <taxon>Streptophyta</taxon>
        <taxon>Embryophyta</taxon>
        <taxon>Tracheophyta</taxon>
        <taxon>Spermatophyta</taxon>
        <taxon>Magnoliopsida</taxon>
        <taxon>eudicotyledons</taxon>
        <taxon>Gunneridae</taxon>
        <taxon>Pentapetalae</taxon>
        <taxon>asterids</taxon>
        <taxon>Ericales</taxon>
        <taxon>Actinidiaceae</taxon>
        <taxon>Actinidia</taxon>
    </lineage>
</organism>
<proteinExistence type="predicted"/>
<dbReference type="OrthoDB" id="9984778at2759"/>
<feature type="transmembrane region" description="Helical" evidence="3">
    <location>
        <begin position="264"/>
        <end position="297"/>
    </location>
</feature>
<comment type="caution">
    <text evidence="5">The sequence shown here is derived from an EMBL/GenBank/DDBJ whole genome shotgun (WGS) entry which is preliminary data.</text>
</comment>
<feature type="compositionally biased region" description="Low complexity" evidence="2">
    <location>
        <begin position="415"/>
        <end position="428"/>
    </location>
</feature>
<feature type="region of interest" description="Disordered" evidence="2">
    <location>
        <begin position="413"/>
        <end position="448"/>
    </location>
</feature>
<evidence type="ECO:0000256" key="1">
    <source>
        <dbReference type="PROSITE-ProRule" id="PRU00175"/>
    </source>
</evidence>
<reference evidence="5 6" key="1">
    <citation type="submission" date="2019-07" db="EMBL/GenBank/DDBJ databases">
        <title>De Novo Assembly of kiwifruit Actinidia rufa.</title>
        <authorList>
            <person name="Sugita-Konishi S."/>
            <person name="Sato K."/>
            <person name="Mori E."/>
            <person name="Abe Y."/>
            <person name="Kisaki G."/>
            <person name="Hamano K."/>
            <person name="Suezawa K."/>
            <person name="Otani M."/>
            <person name="Fukuda T."/>
            <person name="Manabe T."/>
            <person name="Gomi K."/>
            <person name="Tabuchi M."/>
            <person name="Akimitsu K."/>
            <person name="Kataoka I."/>
        </authorList>
    </citation>
    <scope>NUCLEOTIDE SEQUENCE [LARGE SCALE GENOMIC DNA]</scope>
    <source>
        <strain evidence="6">cv. Fuchu</strain>
    </source>
</reference>
<feature type="transmembrane region" description="Helical" evidence="3">
    <location>
        <begin position="234"/>
        <end position="252"/>
    </location>
</feature>
<gene>
    <name evidence="5" type="ORF">Acr_23g0001980</name>
</gene>
<dbReference type="InterPro" id="IPR001841">
    <property type="entry name" value="Znf_RING"/>
</dbReference>
<keyword evidence="3" id="KW-0472">Membrane</keyword>
<keyword evidence="6" id="KW-1185">Reference proteome</keyword>
<feature type="compositionally biased region" description="Polar residues" evidence="2">
    <location>
        <begin position="65"/>
        <end position="75"/>
    </location>
</feature>
<keyword evidence="3" id="KW-0812">Transmembrane</keyword>
<name>A0A7J0GLY3_9ERIC</name>
<dbReference type="Gene3D" id="3.30.40.10">
    <property type="entry name" value="Zinc/RING finger domain, C3HC4 (zinc finger)"/>
    <property type="match status" value="1"/>
</dbReference>
<dbReference type="SUPFAM" id="SSF57850">
    <property type="entry name" value="RING/U-box"/>
    <property type="match status" value="1"/>
</dbReference>
<feature type="transmembrane region" description="Helical" evidence="3">
    <location>
        <begin position="109"/>
        <end position="129"/>
    </location>
</feature>
<keyword evidence="1" id="KW-0862">Zinc</keyword>
<keyword evidence="1" id="KW-0479">Metal-binding</keyword>
<keyword evidence="1" id="KW-0863">Zinc-finger</keyword>